<keyword evidence="1" id="KW-0732">Signal</keyword>
<protein>
    <submittedName>
        <fullName evidence="2">Uncharacterized protein</fullName>
    </submittedName>
</protein>
<dbReference type="AlphaFoldDB" id="A0A3P7HVP7"/>
<name>A0A3P7HVP7_STRVU</name>
<keyword evidence="3" id="KW-1185">Reference proteome</keyword>
<proteinExistence type="predicted"/>
<evidence type="ECO:0000313" key="2">
    <source>
        <dbReference type="EMBL" id="VDM65011.1"/>
    </source>
</evidence>
<feature type="signal peptide" evidence="1">
    <location>
        <begin position="1"/>
        <end position="18"/>
    </location>
</feature>
<evidence type="ECO:0000313" key="3">
    <source>
        <dbReference type="Proteomes" id="UP000270094"/>
    </source>
</evidence>
<sequence>MNTLKLIFLFTIIIACLAAAPTKEKSVLTRTKREAYDWRRYFSRWGQGGAGWGMGHRGGHGGGRGGWSYPYGRWN</sequence>
<accession>A0A3P7HVP7</accession>
<feature type="chain" id="PRO_5018252198" evidence="1">
    <location>
        <begin position="19"/>
        <end position="75"/>
    </location>
</feature>
<gene>
    <name evidence="2" type="ORF">SVUK_LOCUS9</name>
</gene>
<evidence type="ECO:0000256" key="1">
    <source>
        <dbReference type="SAM" id="SignalP"/>
    </source>
</evidence>
<dbReference type="EMBL" id="UYYB01000012">
    <property type="protein sequence ID" value="VDM65011.1"/>
    <property type="molecule type" value="Genomic_DNA"/>
</dbReference>
<reference evidence="2 3" key="1">
    <citation type="submission" date="2018-11" db="EMBL/GenBank/DDBJ databases">
        <authorList>
            <consortium name="Pathogen Informatics"/>
        </authorList>
    </citation>
    <scope>NUCLEOTIDE SEQUENCE [LARGE SCALE GENOMIC DNA]</scope>
</reference>
<organism evidence="2 3">
    <name type="scientific">Strongylus vulgaris</name>
    <name type="common">Blood worm</name>
    <dbReference type="NCBI Taxonomy" id="40348"/>
    <lineage>
        <taxon>Eukaryota</taxon>
        <taxon>Metazoa</taxon>
        <taxon>Ecdysozoa</taxon>
        <taxon>Nematoda</taxon>
        <taxon>Chromadorea</taxon>
        <taxon>Rhabditida</taxon>
        <taxon>Rhabditina</taxon>
        <taxon>Rhabditomorpha</taxon>
        <taxon>Strongyloidea</taxon>
        <taxon>Strongylidae</taxon>
        <taxon>Strongylus</taxon>
    </lineage>
</organism>
<dbReference type="Proteomes" id="UP000270094">
    <property type="component" value="Unassembled WGS sequence"/>
</dbReference>
<dbReference type="PROSITE" id="PS51257">
    <property type="entry name" value="PROKAR_LIPOPROTEIN"/>
    <property type="match status" value="1"/>
</dbReference>